<evidence type="ECO:0000313" key="1">
    <source>
        <dbReference type="EMBL" id="JAH90397.1"/>
    </source>
</evidence>
<proteinExistence type="predicted"/>
<accession>A0A0E9WJ75</accession>
<protein>
    <submittedName>
        <fullName evidence="1">Uncharacterized protein</fullName>
    </submittedName>
</protein>
<dbReference type="AlphaFoldDB" id="A0A0E9WJ75"/>
<dbReference type="EMBL" id="GBXM01018180">
    <property type="protein sequence ID" value="JAH90397.1"/>
    <property type="molecule type" value="Transcribed_RNA"/>
</dbReference>
<reference evidence="1" key="2">
    <citation type="journal article" date="2015" name="Fish Shellfish Immunol.">
        <title>Early steps in the European eel (Anguilla anguilla)-Vibrio vulnificus interaction in the gills: Role of the RtxA13 toxin.</title>
        <authorList>
            <person name="Callol A."/>
            <person name="Pajuelo D."/>
            <person name="Ebbesson L."/>
            <person name="Teles M."/>
            <person name="MacKenzie S."/>
            <person name="Amaro C."/>
        </authorList>
    </citation>
    <scope>NUCLEOTIDE SEQUENCE</scope>
</reference>
<name>A0A0E9WJ75_ANGAN</name>
<organism evidence="1">
    <name type="scientific">Anguilla anguilla</name>
    <name type="common">European freshwater eel</name>
    <name type="synonym">Muraena anguilla</name>
    <dbReference type="NCBI Taxonomy" id="7936"/>
    <lineage>
        <taxon>Eukaryota</taxon>
        <taxon>Metazoa</taxon>
        <taxon>Chordata</taxon>
        <taxon>Craniata</taxon>
        <taxon>Vertebrata</taxon>
        <taxon>Euteleostomi</taxon>
        <taxon>Actinopterygii</taxon>
        <taxon>Neopterygii</taxon>
        <taxon>Teleostei</taxon>
        <taxon>Anguilliformes</taxon>
        <taxon>Anguillidae</taxon>
        <taxon>Anguilla</taxon>
    </lineage>
</organism>
<reference evidence="1" key="1">
    <citation type="submission" date="2014-11" db="EMBL/GenBank/DDBJ databases">
        <authorList>
            <person name="Amaro Gonzalez C."/>
        </authorList>
    </citation>
    <scope>NUCLEOTIDE SEQUENCE</scope>
</reference>
<sequence length="22" mass="2727">MAKYCYYAFKDLFQCNSDAWMQ</sequence>